<name>A0A5D0MLT0_FLESI</name>
<dbReference type="InterPro" id="IPR009057">
    <property type="entry name" value="Homeodomain-like_sf"/>
</dbReference>
<feature type="DNA-binding region" description="H-T-H motif" evidence="4">
    <location>
        <begin position="29"/>
        <end position="48"/>
    </location>
</feature>
<dbReference type="Proteomes" id="UP000323337">
    <property type="component" value="Unassembled WGS sequence"/>
</dbReference>
<evidence type="ECO:0000313" key="6">
    <source>
        <dbReference type="EMBL" id="TYB33352.1"/>
    </source>
</evidence>
<dbReference type="PROSITE" id="PS50977">
    <property type="entry name" value="HTH_TETR_2"/>
    <property type="match status" value="1"/>
</dbReference>
<evidence type="ECO:0000259" key="5">
    <source>
        <dbReference type="PROSITE" id="PS50977"/>
    </source>
</evidence>
<dbReference type="PANTHER" id="PTHR47506:SF1">
    <property type="entry name" value="HTH-TYPE TRANSCRIPTIONAL REGULATOR YJDC"/>
    <property type="match status" value="1"/>
</dbReference>
<accession>A0A5D0MLT0</accession>
<keyword evidence="2 4" id="KW-0238">DNA-binding</keyword>
<comment type="caution">
    <text evidence="6">The sequence shown here is derived from an EMBL/GenBank/DDBJ whole genome shotgun (WGS) entry which is preliminary data.</text>
</comment>
<dbReference type="Gene3D" id="1.10.357.10">
    <property type="entry name" value="Tetracycline Repressor, domain 2"/>
    <property type="match status" value="1"/>
</dbReference>
<dbReference type="GO" id="GO:0003677">
    <property type="term" value="F:DNA binding"/>
    <property type="evidence" value="ECO:0007669"/>
    <property type="project" value="UniProtKB-UniRule"/>
</dbReference>
<keyword evidence="3" id="KW-0804">Transcription</keyword>
<dbReference type="EMBL" id="VSIV01000162">
    <property type="protein sequence ID" value="TYB33352.1"/>
    <property type="molecule type" value="Genomic_DNA"/>
</dbReference>
<evidence type="ECO:0000256" key="2">
    <source>
        <dbReference type="ARBA" id="ARBA00023125"/>
    </source>
</evidence>
<dbReference type="RefSeq" id="WP_303701147.1">
    <property type="nucleotide sequence ID" value="NZ_VSIV01000162.1"/>
</dbReference>
<dbReference type="SUPFAM" id="SSF46689">
    <property type="entry name" value="Homeodomain-like"/>
    <property type="match status" value="1"/>
</dbReference>
<organism evidence="6 7">
    <name type="scientific">Flexistipes sinusarabici</name>
    <dbReference type="NCBI Taxonomy" id="2352"/>
    <lineage>
        <taxon>Bacteria</taxon>
        <taxon>Pseudomonadati</taxon>
        <taxon>Deferribacterota</taxon>
        <taxon>Deferribacteres</taxon>
        <taxon>Deferribacterales</taxon>
        <taxon>Flexistipitaceae</taxon>
        <taxon>Flexistipes</taxon>
    </lineage>
</organism>
<dbReference type="PANTHER" id="PTHR47506">
    <property type="entry name" value="TRANSCRIPTIONAL REGULATORY PROTEIN"/>
    <property type="match status" value="1"/>
</dbReference>
<sequence length="206" mass="22899">MGGKGDVTKNKIMKAAVKLIFQKGIESTSISDIVKEAGVAKGSIFFHFPDKQTLVSETLNQYENNFFIFLEQSLTGNTPGERLINFFENVSKAHKERNYAGGCIFGNTALEMADKNEIFTGIVSNVFRKWVRNLKEVIQEAVKTGEIRKDIQPDVLAPTIVAALEGGIMLARLEKSGEPLEKTICAFVKMLDIKTQSRKEGICLTY</sequence>
<gene>
    <name evidence="6" type="ORF">FXF49_06770</name>
</gene>
<reference evidence="6 7" key="1">
    <citation type="submission" date="2019-08" db="EMBL/GenBank/DDBJ databases">
        <title>Genomic characterization of a novel candidate phylum (ARYD3) from a high temperature, high salinity tertiary oil reservoir in north central Oklahoma, USA.</title>
        <authorList>
            <person name="Youssef N.H."/>
            <person name="Yadav A."/>
            <person name="Elshahed M.S."/>
        </authorList>
    </citation>
    <scope>NUCLEOTIDE SEQUENCE [LARGE SCALE GENOMIC DNA]</scope>
    <source>
        <strain evidence="6">ARYD1</strain>
    </source>
</reference>
<proteinExistence type="predicted"/>
<evidence type="ECO:0000256" key="1">
    <source>
        <dbReference type="ARBA" id="ARBA00023015"/>
    </source>
</evidence>
<dbReference type="AlphaFoldDB" id="A0A5D0MLT0"/>
<evidence type="ECO:0000256" key="3">
    <source>
        <dbReference type="ARBA" id="ARBA00023163"/>
    </source>
</evidence>
<evidence type="ECO:0000313" key="7">
    <source>
        <dbReference type="Proteomes" id="UP000323337"/>
    </source>
</evidence>
<dbReference type="InterPro" id="IPR001647">
    <property type="entry name" value="HTH_TetR"/>
</dbReference>
<evidence type="ECO:0000256" key="4">
    <source>
        <dbReference type="PROSITE-ProRule" id="PRU00335"/>
    </source>
</evidence>
<dbReference type="PROSITE" id="PS01081">
    <property type="entry name" value="HTH_TETR_1"/>
    <property type="match status" value="1"/>
</dbReference>
<dbReference type="Pfam" id="PF16925">
    <property type="entry name" value="TetR_C_13"/>
    <property type="match status" value="1"/>
</dbReference>
<keyword evidence="1" id="KW-0805">Transcription regulation</keyword>
<dbReference type="InterPro" id="IPR011075">
    <property type="entry name" value="TetR_C"/>
</dbReference>
<feature type="domain" description="HTH tetR-type" evidence="5">
    <location>
        <begin position="6"/>
        <end position="66"/>
    </location>
</feature>
<dbReference type="InterPro" id="IPR023772">
    <property type="entry name" value="DNA-bd_HTH_TetR-type_CS"/>
</dbReference>
<dbReference type="Pfam" id="PF00440">
    <property type="entry name" value="TetR_N"/>
    <property type="match status" value="1"/>
</dbReference>
<dbReference type="PRINTS" id="PR00455">
    <property type="entry name" value="HTHTETR"/>
</dbReference>
<dbReference type="InterPro" id="IPR036271">
    <property type="entry name" value="Tet_transcr_reg_TetR-rel_C_sf"/>
</dbReference>
<protein>
    <submittedName>
        <fullName evidence="6">TetR/AcrR family transcriptional regulator</fullName>
    </submittedName>
</protein>
<dbReference type="SUPFAM" id="SSF48498">
    <property type="entry name" value="Tetracyclin repressor-like, C-terminal domain"/>
    <property type="match status" value="1"/>
</dbReference>